<dbReference type="STRING" id="1077936.SAMN05421545_3130"/>
<name>A0A1N6ZZV3_9BACT</name>
<proteinExistence type="predicted"/>
<dbReference type="Proteomes" id="UP000185924">
    <property type="component" value="Unassembled WGS sequence"/>
</dbReference>
<gene>
    <name evidence="1" type="ORF">SAMN05421545_3130</name>
</gene>
<protein>
    <submittedName>
        <fullName evidence="1">Uncharacterized protein</fullName>
    </submittedName>
</protein>
<reference evidence="2" key="1">
    <citation type="submission" date="2017-01" db="EMBL/GenBank/DDBJ databases">
        <authorList>
            <person name="Varghese N."/>
            <person name="Submissions S."/>
        </authorList>
    </citation>
    <scope>NUCLEOTIDE SEQUENCE [LARGE SCALE GENOMIC DNA]</scope>
    <source>
        <strain evidence="2">DM9</strain>
    </source>
</reference>
<keyword evidence="2" id="KW-1185">Reference proteome</keyword>
<accession>A0A1N6ZZV3</accession>
<evidence type="ECO:0000313" key="2">
    <source>
        <dbReference type="Proteomes" id="UP000185924"/>
    </source>
</evidence>
<sequence length="99" mass="11624">MKKAVSIILTSSVCNIMNLYEFNLKPLPERISAVWEHGSFLAIRSEASYSIVLYHMGKFFAEVWYNPYNNQIERTRSFKSKNCLEPYLNLIDLSELLRK</sequence>
<organism evidence="1 2">
    <name type="scientific">Pontibacter lucknowensis</name>
    <dbReference type="NCBI Taxonomy" id="1077936"/>
    <lineage>
        <taxon>Bacteria</taxon>
        <taxon>Pseudomonadati</taxon>
        <taxon>Bacteroidota</taxon>
        <taxon>Cytophagia</taxon>
        <taxon>Cytophagales</taxon>
        <taxon>Hymenobacteraceae</taxon>
        <taxon>Pontibacter</taxon>
    </lineage>
</organism>
<dbReference type="AlphaFoldDB" id="A0A1N6ZZV3"/>
<evidence type="ECO:0000313" key="1">
    <source>
        <dbReference type="EMBL" id="SIR32410.1"/>
    </source>
</evidence>
<dbReference type="EMBL" id="FTNM01000005">
    <property type="protein sequence ID" value="SIR32410.1"/>
    <property type="molecule type" value="Genomic_DNA"/>
</dbReference>